<evidence type="ECO:0000313" key="4">
    <source>
        <dbReference type="Proteomes" id="UP000516134"/>
    </source>
</evidence>
<proteinExistence type="predicted"/>
<evidence type="ECO:0000256" key="1">
    <source>
        <dbReference type="SAM" id="MobiDB-lite"/>
    </source>
</evidence>
<dbReference type="RefSeq" id="WP_187714285.1">
    <property type="nucleotide sequence ID" value="NZ_CP060780.1"/>
</dbReference>
<dbReference type="SUPFAM" id="SSF141371">
    <property type="entry name" value="PilZ domain-like"/>
    <property type="match status" value="1"/>
</dbReference>
<feature type="domain" description="PilZ" evidence="2">
    <location>
        <begin position="16"/>
        <end position="83"/>
    </location>
</feature>
<dbReference type="InterPro" id="IPR009875">
    <property type="entry name" value="PilZ_domain"/>
</dbReference>
<dbReference type="EMBL" id="CP060780">
    <property type="protein sequence ID" value="QNP42853.1"/>
    <property type="molecule type" value="Genomic_DNA"/>
</dbReference>
<reference evidence="3 4" key="1">
    <citation type="submission" date="2020-08" db="EMBL/GenBank/DDBJ databases">
        <title>Genome sequence of Sphingomonas daechungensis KACC 18115T.</title>
        <authorList>
            <person name="Hyun D.-W."/>
            <person name="Bae J.-W."/>
        </authorList>
    </citation>
    <scope>NUCLEOTIDE SEQUENCE [LARGE SCALE GENOMIC DNA]</scope>
    <source>
        <strain evidence="3 4">KACC 18115</strain>
    </source>
</reference>
<feature type="region of interest" description="Disordered" evidence="1">
    <location>
        <begin position="1"/>
        <end position="20"/>
    </location>
</feature>
<name>A0ABX6T0W4_9SPHN</name>
<evidence type="ECO:0000259" key="2">
    <source>
        <dbReference type="Pfam" id="PF07238"/>
    </source>
</evidence>
<evidence type="ECO:0000313" key="3">
    <source>
        <dbReference type="EMBL" id="QNP42853.1"/>
    </source>
</evidence>
<accession>A0ABX6T0W4</accession>
<organism evidence="3 4">
    <name type="scientific">Sphingomonas daechungensis</name>
    <dbReference type="NCBI Taxonomy" id="1176646"/>
    <lineage>
        <taxon>Bacteria</taxon>
        <taxon>Pseudomonadati</taxon>
        <taxon>Pseudomonadota</taxon>
        <taxon>Alphaproteobacteria</taxon>
        <taxon>Sphingomonadales</taxon>
        <taxon>Sphingomonadaceae</taxon>
        <taxon>Sphingomonas</taxon>
    </lineage>
</organism>
<gene>
    <name evidence="3" type="ORF">H9L15_12405</name>
</gene>
<sequence>MGSENGSGLGGPQLPRRNARVPLQAEVQLRRSGQRHYMVNVYDISPEGCRLEFVERPRLDETVWVKLGSLESIEANVCWVKGTMSVSSSCVRSILPYSRRRSRS</sequence>
<dbReference type="Gene3D" id="2.40.10.220">
    <property type="entry name" value="predicted glycosyltransferase like domains"/>
    <property type="match status" value="1"/>
</dbReference>
<dbReference type="Proteomes" id="UP000516134">
    <property type="component" value="Chromosome"/>
</dbReference>
<protein>
    <submittedName>
        <fullName evidence="3">PilZ domain-containing protein</fullName>
    </submittedName>
</protein>
<dbReference type="Pfam" id="PF07238">
    <property type="entry name" value="PilZ"/>
    <property type="match status" value="1"/>
</dbReference>
<keyword evidence="4" id="KW-1185">Reference proteome</keyword>
<feature type="compositionally biased region" description="Gly residues" evidence="1">
    <location>
        <begin position="1"/>
        <end position="11"/>
    </location>
</feature>